<evidence type="ECO:0000313" key="1">
    <source>
        <dbReference type="EMBL" id="OIQ80396.1"/>
    </source>
</evidence>
<dbReference type="EMBL" id="MLJW01001067">
    <property type="protein sequence ID" value="OIQ80396.1"/>
    <property type="molecule type" value="Genomic_DNA"/>
</dbReference>
<reference evidence="1" key="1">
    <citation type="submission" date="2016-10" db="EMBL/GenBank/DDBJ databases">
        <title>Sequence of Gallionella enrichment culture.</title>
        <authorList>
            <person name="Poehlein A."/>
            <person name="Muehling M."/>
            <person name="Daniel R."/>
        </authorList>
    </citation>
    <scope>NUCLEOTIDE SEQUENCE</scope>
</reference>
<sequence length="83" mass="9046">MTTGTNVITREEFYELVWSTPMIKVAEKFDVSGSYLARVSIGNAHLPRFQWLAGHGSYAPGSRHGSSLAGFLYGGRERGASLP</sequence>
<proteinExistence type="predicted"/>
<organism evidence="1">
    <name type="scientific">mine drainage metagenome</name>
    <dbReference type="NCBI Taxonomy" id="410659"/>
    <lineage>
        <taxon>unclassified sequences</taxon>
        <taxon>metagenomes</taxon>
        <taxon>ecological metagenomes</taxon>
    </lineage>
</organism>
<protein>
    <submittedName>
        <fullName evidence="1">Uncharacterized protein</fullName>
    </submittedName>
</protein>
<gene>
    <name evidence="1" type="ORF">GALL_378540</name>
</gene>
<dbReference type="AlphaFoldDB" id="A0A1J5QK92"/>
<comment type="caution">
    <text evidence="1">The sequence shown here is derived from an EMBL/GenBank/DDBJ whole genome shotgun (WGS) entry which is preliminary data.</text>
</comment>
<accession>A0A1J5QK92</accession>
<name>A0A1J5QK92_9ZZZZ</name>